<feature type="transmembrane region" description="Helical" evidence="7">
    <location>
        <begin position="128"/>
        <end position="147"/>
    </location>
</feature>
<evidence type="ECO:0000256" key="5">
    <source>
        <dbReference type="ARBA" id="ARBA00022989"/>
    </source>
</evidence>
<keyword evidence="3" id="KW-1003">Cell membrane</keyword>
<protein>
    <recommendedName>
        <fullName evidence="10">Permease</fullName>
    </recommendedName>
</protein>
<keyword evidence="5 7" id="KW-1133">Transmembrane helix</keyword>
<evidence type="ECO:0000256" key="1">
    <source>
        <dbReference type="ARBA" id="ARBA00004651"/>
    </source>
</evidence>
<evidence type="ECO:0000313" key="9">
    <source>
        <dbReference type="Proteomes" id="UP000192936"/>
    </source>
</evidence>
<dbReference type="GO" id="GO:0005886">
    <property type="term" value="C:plasma membrane"/>
    <property type="evidence" value="ECO:0007669"/>
    <property type="project" value="UniProtKB-SubCell"/>
</dbReference>
<dbReference type="Proteomes" id="UP000192936">
    <property type="component" value="Unassembled WGS sequence"/>
</dbReference>
<feature type="transmembrane region" description="Helical" evidence="7">
    <location>
        <begin position="65"/>
        <end position="88"/>
    </location>
</feature>
<evidence type="ECO:0000256" key="7">
    <source>
        <dbReference type="SAM" id="Phobius"/>
    </source>
</evidence>
<feature type="transmembrane region" description="Helical" evidence="7">
    <location>
        <begin position="328"/>
        <end position="349"/>
    </location>
</feature>
<feature type="transmembrane region" description="Helical" evidence="7">
    <location>
        <begin position="427"/>
        <end position="448"/>
    </location>
</feature>
<evidence type="ECO:0008006" key="10">
    <source>
        <dbReference type="Google" id="ProtNLM"/>
    </source>
</evidence>
<dbReference type="InterPro" id="IPR005524">
    <property type="entry name" value="DUF318"/>
</dbReference>
<comment type="subcellular location">
    <subcellularLocation>
        <location evidence="1">Cell membrane</location>
        <topology evidence="1">Multi-pass membrane protein</topology>
    </subcellularLocation>
</comment>
<keyword evidence="6 7" id="KW-0472">Membrane</keyword>
<name>A0A1X7DSY4_9PROT</name>
<feature type="transmembrane region" description="Helical" evidence="7">
    <location>
        <begin position="100"/>
        <end position="121"/>
    </location>
</feature>
<organism evidence="8 9">
    <name type="scientific">Azospirillum oryzae</name>
    <dbReference type="NCBI Taxonomy" id="286727"/>
    <lineage>
        <taxon>Bacteria</taxon>
        <taxon>Pseudomonadati</taxon>
        <taxon>Pseudomonadota</taxon>
        <taxon>Alphaproteobacteria</taxon>
        <taxon>Rhodospirillales</taxon>
        <taxon>Azospirillaceae</taxon>
        <taxon>Azospirillum</taxon>
    </lineage>
</organism>
<proteinExistence type="inferred from homology"/>
<dbReference type="AlphaFoldDB" id="A0A1X7DSY4"/>
<feature type="transmembrane region" description="Helical" evidence="7">
    <location>
        <begin position="167"/>
        <end position="187"/>
    </location>
</feature>
<dbReference type="PANTHER" id="PTHR43299">
    <property type="entry name" value="UPF0718 PROTEIN YRAQ"/>
    <property type="match status" value="1"/>
</dbReference>
<evidence type="ECO:0000256" key="2">
    <source>
        <dbReference type="ARBA" id="ARBA00006386"/>
    </source>
</evidence>
<dbReference type="OrthoDB" id="9777774at2"/>
<accession>A0A1X7DSY4</accession>
<evidence type="ECO:0000256" key="6">
    <source>
        <dbReference type="ARBA" id="ARBA00023136"/>
    </source>
</evidence>
<feature type="transmembrane region" description="Helical" evidence="7">
    <location>
        <begin position="228"/>
        <end position="247"/>
    </location>
</feature>
<gene>
    <name evidence="8" type="ORF">SAMN02982917_0945</name>
</gene>
<feature type="transmembrane region" description="Helical" evidence="7">
    <location>
        <begin position="259"/>
        <end position="278"/>
    </location>
</feature>
<dbReference type="RefSeq" id="WP_085082734.1">
    <property type="nucleotide sequence ID" value="NZ_FXAK01000001.1"/>
</dbReference>
<dbReference type="PANTHER" id="PTHR43299:SF1">
    <property type="entry name" value="UPF0718 PROTEIN YRAQ"/>
    <property type="match status" value="1"/>
</dbReference>
<evidence type="ECO:0000313" key="8">
    <source>
        <dbReference type="EMBL" id="SMF20996.1"/>
    </source>
</evidence>
<feature type="transmembrane region" description="Helical" evidence="7">
    <location>
        <begin position="454"/>
        <end position="475"/>
    </location>
</feature>
<feature type="transmembrane region" description="Helical" evidence="7">
    <location>
        <begin position="290"/>
        <end position="308"/>
    </location>
</feature>
<dbReference type="Pfam" id="PF03773">
    <property type="entry name" value="ArsP_1"/>
    <property type="match status" value="1"/>
</dbReference>
<feature type="transmembrane region" description="Helical" evidence="7">
    <location>
        <begin position="361"/>
        <end position="380"/>
    </location>
</feature>
<dbReference type="EMBL" id="FXAK01000001">
    <property type="protein sequence ID" value="SMF20996.1"/>
    <property type="molecule type" value="Genomic_DNA"/>
</dbReference>
<feature type="transmembrane region" description="Helical" evidence="7">
    <location>
        <begin position="20"/>
        <end position="44"/>
    </location>
</feature>
<sequence>METSALPVQIVQSGLGSLAAYLAAHVLLCLVPAFFIAGGLAALIPKSAITRYLGRGAPKAVAYPAAAAAGSLLAVCSCTIVPLFAGIYKKGAGLGPAVTFLFFAPAANILALTYTGAALGAEFAVARLVLSLAFGVGIGMIMALIFSEDDRAHAGEADSSFAGSDRLQPASLLLMMLLVALLIAGTLKVGFLLDSYASVTLPIHGMDAFDATLHRLVPFDPAKGEEGIGAQGAILVLLLGIIAAVAPRGLGRVDEGFNRWTWAALALVMLTLAVAAMGMQPHANGVTLHMTGKLAGVLATMAAIAWIAHRSIDRFEVQQWLWESWRFVRQIFQLLIVGVFAVGVLRVFIRPEWVETMAGANSVLANLVGVVFGVFMYFPTLVEVPVAQMFLSLGMHPGPLLAYLMADPELSLQSILITATIIGRTKAWAYVGLVALFSTAAGLTFGAWKDGTSLWLLGGWLFLFLVALAAALYAIHRRSGPMAKAA</sequence>
<comment type="similarity">
    <text evidence="2">Belongs to the UPF0718 family.</text>
</comment>
<dbReference type="STRING" id="286727.SAMN02982917_0945"/>
<reference evidence="8 9" key="1">
    <citation type="submission" date="2017-04" db="EMBL/GenBank/DDBJ databases">
        <authorList>
            <person name="Afonso C.L."/>
            <person name="Miller P.J."/>
            <person name="Scott M.A."/>
            <person name="Spackman E."/>
            <person name="Goraichik I."/>
            <person name="Dimitrov K.M."/>
            <person name="Suarez D.L."/>
            <person name="Swayne D.E."/>
        </authorList>
    </citation>
    <scope>NUCLEOTIDE SEQUENCE [LARGE SCALE GENOMIC DNA]</scope>
    <source>
        <strain evidence="8 9">A2P</strain>
    </source>
</reference>
<keyword evidence="4 7" id="KW-0812">Transmembrane</keyword>
<evidence type="ECO:0000256" key="4">
    <source>
        <dbReference type="ARBA" id="ARBA00022692"/>
    </source>
</evidence>
<evidence type="ECO:0000256" key="3">
    <source>
        <dbReference type="ARBA" id="ARBA00022475"/>
    </source>
</evidence>